<evidence type="ECO:0000313" key="12">
    <source>
        <dbReference type="Proteomes" id="UP000603793"/>
    </source>
</evidence>
<dbReference type="GO" id="GO:0005615">
    <property type="term" value="C:extracellular space"/>
    <property type="evidence" value="ECO:0007669"/>
    <property type="project" value="TreeGrafter"/>
</dbReference>
<dbReference type="InterPro" id="IPR029034">
    <property type="entry name" value="Cystine-knot_cytokine"/>
</dbReference>
<comment type="subcellular location">
    <subcellularLocation>
        <location evidence="1">Secreted</location>
    </subcellularLocation>
</comment>
<dbReference type="Gene3D" id="2.10.90.10">
    <property type="entry name" value="Cystine-knot cytokines"/>
    <property type="match status" value="1"/>
</dbReference>
<dbReference type="Proteomes" id="UP000603793">
    <property type="component" value="Unassembled WGS sequence"/>
</dbReference>
<evidence type="ECO:0000256" key="2">
    <source>
        <dbReference type="ARBA" id="ARBA00006656"/>
    </source>
</evidence>
<evidence type="ECO:0000256" key="9">
    <source>
        <dbReference type="SAM" id="SignalP"/>
    </source>
</evidence>
<comment type="similarity">
    <text evidence="2 8">Belongs to the TGF-beta family.</text>
</comment>
<keyword evidence="7" id="KW-0325">Glycoprotein</keyword>
<feature type="non-terminal residue" evidence="11">
    <location>
        <position position="376"/>
    </location>
</feature>
<feature type="signal peptide" evidence="9">
    <location>
        <begin position="1"/>
        <end position="22"/>
    </location>
</feature>
<dbReference type="SUPFAM" id="SSF57501">
    <property type="entry name" value="Cystine-knot cytokines"/>
    <property type="match status" value="1"/>
</dbReference>
<evidence type="ECO:0000256" key="8">
    <source>
        <dbReference type="RuleBase" id="RU000354"/>
    </source>
</evidence>
<evidence type="ECO:0000256" key="7">
    <source>
        <dbReference type="ARBA" id="ARBA00023180"/>
    </source>
</evidence>
<keyword evidence="3" id="KW-0964">Secreted</keyword>
<evidence type="ECO:0000256" key="4">
    <source>
        <dbReference type="ARBA" id="ARBA00022729"/>
    </source>
</evidence>
<dbReference type="FunFam" id="2.10.90.10:FF:000012">
    <property type="entry name" value="Growth/differentiation factor 9 (Predicted)"/>
    <property type="match status" value="1"/>
</dbReference>
<dbReference type="PANTHER" id="PTHR11848">
    <property type="entry name" value="TGF-BETA FAMILY"/>
    <property type="match status" value="1"/>
</dbReference>
<dbReference type="PANTHER" id="PTHR11848:SF22">
    <property type="entry name" value="BONE MORPHOGENETIC PROTEIN 15"/>
    <property type="match status" value="1"/>
</dbReference>
<keyword evidence="4 9" id="KW-0732">Signal</keyword>
<feature type="domain" description="TGF-beta family profile" evidence="10">
    <location>
        <begin position="249"/>
        <end position="376"/>
    </location>
</feature>
<dbReference type="GO" id="GO:0005125">
    <property type="term" value="F:cytokine activity"/>
    <property type="evidence" value="ECO:0007669"/>
    <property type="project" value="TreeGrafter"/>
</dbReference>
<evidence type="ECO:0000256" key="5">
    <source>
        <dbReference type="ARBA" id="ARBA00023030"/>
    </source>
</evidence>
<sequence>MAMPYPFTSFLLLLLVVPLSQAANQSPLPLGSLPAVPTLPLGSLPAVPTLPLLQALQTRVPGSPGWQVGPASGQPLRYMLNLYRRAADREGRPRRSRSLGTNTIRLVQASSHGGQPWAGRWYLQALTYHLEGQPEAEHLLRATVVYLPSLSLAHGRLLCALELVAASEAPRVLLSPTARPRYGWAEVDVTPYLVLGNSSVGSLALRHVCVRAGRAGGHDALVAPSHPFLILYLNDTQAELAPPAAEPHRHRRDTGMLAHDLPNYLREQGGEKSDCSLRPFPVSFAQLGWDHWIIAPHRYNPRYCKGTCPYLLRDDYHAPSHAVVQSFVHRLVDASVPRPSCVPYRYSPISVLMIEPNGGILYKEYENMIAESCTCQ</sequence>
<evidence type="ECO:0000313" key="11">
    <source>
        <dbReference type="EMBL" id="NXD52991.1"/>
    </source>
</evidence>
<dbReference type="PROSITE" id="PS00250">
    <property type="entry name" value="TGF_BETA_1"/>
    <property type="match status" value="1"/>
</dbReference>
<name>A0A851WNS5_CORMO</name>
<evidence type="ECO:0000259" key="10">
    <source>
        <dbReference type="PROSITE" id="PS51362"/>
    </source>
</evidence>
<gene>
    <name evidence="11" type="primary">Bmp15</name>
    <name evidence="11" type="ORF">CORMON_R08446</name>
</gene>
<dbReference type="PROSITE" id="PS51362">
    <property type="entry name" value="TGF_BETA_2"/>
    <property type="match status" value="1"/>
</dbReference>
<dbReference type="EMBL" id="WBNF01000147">
    <property type="protein sequence ID" value="NXD52991.1"/>
    <property type="molecule type" value="Genomic_DNA"/>
</dbReference>
<dbReference type="Pfam" id="PF00019">
    <property type="entry name" value="TGF_beta"/>
    <property type="match status" value="1"/>
</dbReference>
<dbReference type="PRINTS" id="PR00669">
    <property type="entry name" value="INHIBINA"/>
</dbReference>
<keyword evidence="5 8" id="KW-0339">Growth factor</keyword>
<reference evidence="11" key="1">
    <citation type="submission" date="2019-09" db="EMBL/GenBank/DDBJ databases">
        <title>Bird 10,000 Genomes (B10K) Project - Family phase.</title>
        <authorList>
            <person name="Zhang G."/>
        </authorList>
    </citation>
    <scope>NUCLEOTIDE SEQUENCE</scope>
    <source>
        <strain evidence="11">OUT-0060</strain>
        <tissue evidence="11">Blood</tissue>
    </source>
</reference>
<dbReference type="AlphaFoldDB" id="A0A851WNS5"/>
<organism evidence="11 12">
    <name type="scientific">Corvus moneduloides</name>
    <name type="common">New Caledonian crow</name>
    <dbReference type="NCBI Taxonomy" id="1196302"/>
    <lineage>
        <taxon>Eukaryota</taxon>
        <taxon>Metazoa</taxon>
        <taxon>Chordata</taxon>
        <taxon>Craniata</taxon>
        <taxon>Vertebrata</taxon>
        <taxon>Euteleostomi</taxon>
        <taxon>Archelosauria</taxon>
        <taxon>Archosauria</taxon>
        <taxon>Dinosauria</taxon>
        <taxon>Saurischia</taxon>
        <taxon>Theropoda</taxon>
        <taxon>Coelurosauria</taxon>
        <taxon>Aves</taxon>
        <taxon>Neognathae</taxon>
        <taxon>Neoaves</taxon>
        <taxon>Telluraves</taxon>
        <taxon>Australaves</taxon>
        <taxon>Passeriformes</taxon>
        <taxon>Corvoidea</taxon>
        <taxon>Corvidae</taxon>
        <taxon>Corvus</taxon>
    </lineage>
</organism>
<evidence type="ECO:0000256" key="3">
    <source>
        <dbReference type="ARBA" id="ARBA00022525"/>
    </source>
</evidence>
<feature type="chain" id="PRO_5032837970" evidence="9">
    <location>
        <begin position="23"/>
        <end position="376"/>
    </location>
</feature>
<dbReference type="InterPro" id="IPR015615">
    <property type="entry name" value="TGF-beta-rel"/>
</dbReference>
<keyword evidence="6" id="KW-1015">Disulfide bond</keyword>
<protein>
    <submittedName>
        <fullName evidence="11">BMP15 protein</fullName>
    </submittedName>
</protein>
<evidence type="ECO:0000256" key="1">
    <source>
        <dbReference type="ARBA" id="ARBA00004613"/>
    </source>
</evidence>
<dbReference type="InterPro" id="IPR017948">
    <property type="entry name" value="TGFb_CS"/>
</dbReference>
<proteinExistence type="inferred from homology"/>
<accession>A0A851WNS5</accession>
<dbReference type="GO" id="GO:0008083">
    <property type="term" value="F:growth factor activity"/>
    <property type="evidence" value="ECO:0007669"/>
    <property type="project" value="UniProtKB-KW"/>
</dbReference>
<dbReference type="SMART" id="SM00204">
    <property type="entry name" value="TGFB"/>
    <property type="match status" value="1"/>
</dbReference>
<evidence type="ECO:0000256" key="6">
    <source>
        <dbReference type="ARBA" id="ARBA00023157"/>
    </source>
</evidence>
<dbReference type="InterPro" id="IPR001839">
    <property type="entry name" value="TGF-b_C"/>
</dbReference>
<comment type="caution">
    <text evidence="11">The sequence shown here is derived from an EMBL/GenBank/DDBJ whole genome shotgun (WGS) entry which is preliminary data.</text>
</comment>
<feature type="non-terminal residue" evidence="11">
    <location>
        <position position="1"/>
    </location>
</feature>